<dbReference type="InterPro" id="IPR004701">
    <property type="entry name" value="PTS_EIIA_man-typ"/>
</dbReference>
<dbReference type="InterPro" id="IPR051471">
    <property type="entry name" value="Bacterial_PTS_sugar_comp"/>
</dbReference>
<comment type="caution">
    <text evidence="9">The sequence shown here is derived from an EMBL/GenBank/DDBJ whole genome shotgun (WGS) entry which is preliminary data.</text>
</comment>
<accession>A0ABV0EUL7</accession>
<dbReference type="Gene3D" id="3.40.50.510">
    <property type="entry name" value="Phosphotransferase system, mannose-type IIA component"/>
    <property type="match status" value="1"/>
</dbReference>
<evidence type="ECO:0000256" key="4">
    <source>
        <dbReference type="ARBA" id="ARBA00022597"/>
    </source>
</evidence>
<evidence type="ECO:0000256" key="3">
    <source>
        <dbReference type="ARBA" id="ARBA00022490"/>
    </source>
</evidence>
<dbReference type="PANTHER" id="PTHR33799">
    <property type="entry name" value="PTS PERMEASE-RELATED-RELATED"/>
    <property type="match status" value="1"/>
</dbReference>
<dbReference type="RefSeq" id="WP_207701753.1">
    <property type="nucleotide sequence ID" value="NZ_JAFREL020000004.1"/>
</dbReference>
<gene>
    <name evidence="9" type="ORF">JZO67_004334</name>
</gene>
<comment type="subcellular location">
    <subcellularLocation>
        <location evidence="1">Cytoplasm</location>
    </subcellularLocation>
</comment>
<keyword evidence="4" id="KW-0762">Sugar transport</keyword>
<evidence type="ECO:0000256" key="1">
    <source>
        <dbReference type="ARBA" id="ARBA00004496"/>
    </source>
</evidence>
<keyword evidence="6" id="KW-0598">Phosphotransferase system</keyword>
<name>A0ABV0EUL7_9ENTE</name>
<keyword evidence="7" id="KW-0418">Kinase</keyword>
<evidence type="ECO:0000256" key="5">
    <source>
        <dbReference type="ARBA" id="ARBA00022679"/>
    </source>
</evidence>
<dbReference type="PANTHER" id="PTHR33799:SF1">
    <property type="entry name" value="PTS SYSTEM MANNOSE-SPECIFIC EIIAB COMPONENT-RELATED"/>
    <property type="match status" value="1"/>
</dbReference>
<evidence type="ECO:0000256" key="6">
    <source>
        <dbReference type="ARBA" id="ARBA00022683"/>
    </source>
</evidence>
<keyword evidence="10" id="KW-1185">Reference proteome</keyword>
<sequence length="141" mass="15495">MIGLLILTHGELAKGYLSAAELISGKAENIDSLGLFHETSIEAFKDAAAEKMQALDQGEGVLVFCDIFGASPYNVTAQNYHLLKGKVNYRSVTGVNLPMVIEAICSRETMELDQLAQYIQTVGKEGIKELFETMGRKEQHE</sequence>
<protein>
    <submittedName>
        <fullName evidence="9">PTS system, mannose-specific IIA component</fullName>
    </submittedName>
</protein>
<evidence type="ECO:0000259" key="8">
    <source>
        <dbReference type="PROSITE" id="PS51096"/>
    </source>
</evidence>
<evidence type="ECO:0000313" key="10">
    <source>
        <dbReference type="Proteomes" id="UP000664357"/>
    </source>
</evidence>
<dbReference type="PROSITE" id="PS51096">
    <property type="entry name" value="PTS_EIIA_TYPE_4"/>
    <property type="match status" value="1"/>
</dbReference>
<evidence type="ECO:0000256" key="2">
    <source>
        <dbReference type="ARBA" id="ARBA00022448"/>
    </source>
</evidence>
<dbReference type="SUPFAM" id="SSF53062">
    <property type="entry name" value="PTS system fructose IIA component-like"/>
    <property type="match status" value="1"/>
</dbReference>
<dbReference type="InterPro" id="IPR033887">
    <property type="entry name" value="PTS_IIA_man"/>
</dbReference>
<organism evidence="9 10">
    <name type="scientific">Candidatus Enterococcus ferrettii</name>
    <dbReference type="NCBI Taxonomy" id="2815324"/>
    <lineage>
        <taxon>Bacteria</taxon>
        <taxon>Bacillati</taxon>
        <taxon>Bacillota</taxon>
        <taxon>Bacilli</taxon>
        <taxon>Lactobacillales</taxon>
        <taxon>Enterococcaceae</taxon>
        <taxon>Enterococcus</taxon>
    </lineage>
</organism>
<evidence type="ECO:0000256" key="7">
    <source>
        <dbReference type="ARBA" id="ARBA00022777"/>
    </source>
</evidence>
<dbReference type="EMBL" id="JAFREL020000004">
    <property type="protein sequence ID" value="MEO1772352.1"/>
    <property type="molecule type" value="Genomic_DNA"/>
</dbReference>
<keyword evidence="5" id="KW-0808">Transferase</keyword>
<feature type="domain" description="PTS EIIA type-4" evidence="8">
    <location>
        <begin position="1"/>
        <end position="127"/>
    </location>
</feature>
<keyword evidence="3" id="KW-0963">Cytoplasm</keyword>
<proteinExistence type="predicted"/>
<reference evidence="9 10" key="1">
    <citation type="submission" date="2024-02" db="EMBL/GenBank/DDBJ databases">
        <title>The Genome Sequence of Enterococcus sp. DIV0159.</title>
        <authorList>
            <person name="Earl A."/>
            <person name="Manson A."/>
            <person name="Gilmore M."/>
            <person name="Sanders J."/>
            <person name="Shea T."/>
            <person name="Howe W."/>
            <person name="Livny J."/>
            <person name="Cuomo C."/>
            <person name="Neafsey D."/>
            <person name="Birren B."/>
        </authorList>
    </citation>
    <scope>NUCLEOTIDE SEQUENCE [LARGE SCALE GENOMIC DNA]</scope>
    <source>
        <strain evidence="9 10">665A</strain>
    </source>
</reference>
<dbReference type="CDD" id="cd00006">
    <property type="entry name" value="PTS_IIA_man"/>
    <property type="match status" value="1"/>
</dbReference>
<dbReference type="InterPro" id="IPR036662">
    <property type="entry name" value="PTS_EIIA_man-typ_sf"/>
</dbReference>
<keyword evidence="2" id="KW-0813">Transport</keyword>
<dbReference type="Pfam" id="PF03610">
    <property type="entry name" value="EIIA-man"/>
    <property type="match status" value="1"/>
</dbReference>
<evidence type="ECO:0000313" key="9">
    <source>
        <dbReference type="EMBL" id="MEO1772352.1"/>
    </source>
</evidence>
<dbReference type="Proteomes" id="UP000664357">
    <property type="component" value="Unassembled WGS sequence"/>
</dbReference>